<sequence length="1777" mass="197601">MDISDNNLTGEIPNVLGNCLSLELLSLMGNSFQGFVPSSFSSLKGLQILDLSLDNLSGQIPLFFQNLSSSLQYLNLSFNNFEGAVPTEGVFGNVSSFSTLGNKKLCGGISELQLPKCPDKQKYFKKHQMPLYLKAVLGLILATIVLVTCVSVLLLMRRPKNETTSQEILHDHYDRVSFLDLYRVTNGFSPTNLIGNGHFGSVFKGVIREGEKPVAVKVFNLIDHKASKSFTAELLYKRRGLRRKKSSRNSPAIALVFIFHYCKVKGGFTSSYGVILLEMFTGKRPTDEAFEDGQDLHHFCKTALHQQVTKIIDQEASYHQVVRVGMNHESHDRVQECISSVIEVGVSCSMPSPSERMEIRDALKELIVIKELYVSQRNHTDQLALLAFKSQISQVPLQVLNSWNTSLHFCQWQGVTCGRRHQRVVKLVLNSRGLAGSLSPYIGNLSFLHTIDLENNSFHGEIPSSEVLGRLFRLRVFALGNNSFTGELPSNFSRNLKILSLGGNKLSGTFPKQLCALQKLNELQLWGNNLTGSLPYDLGNLSSLQVIDLASNFLEGGIPDSIGQLKSLYFLSLEENMLSSKLPPSIYNLSSLSSLGLTMNQIVDELPSDIGRTFLPNLRELFIGENHFFGPLPSSLFNISTLEMLELSKNGFTGKVPDNMGNMQKLYLLGLSFNNQLGSSGHADDLKFLSSINSTVLRVIQASDCQLSGILHKSLANISFTQLEKLILSGNQISGIIPSEIFIKLPNLTRLQLSDNFLTGNIPQDIGKLNNLRVFTLRNNNLSGRIPSSINNLARLMYLELHHNNFEGVIPNTSNLQSLLELGLPGNKLNATLEQVFGQTSHGLLAAYLDDNSFTGSLPIEVGNFEHLVDMDVSNNYLEGEIPNTLGKCLSLQRLSLMGNSFRGSIPPSFSSLQGLTFLDLSRNKISGEIPMFLQNLSSSLEYLNLSFNNFEGAMPTQGIFQNASAFSILGNNKLCGGISELQLPKMPDHQAKALRKHQISLGLEGSNWRNCINHRASALLSQDVLWVMRRTKSRTDETQKTSLYDHYERVSFLELHRATDGFSPANSIGTGHFGSVFKAIIREGTSCCAVKVLNMIDHKASKSFMAECEALRNVRHRNLMKILTACSTVDFQGNDFKALIFKFMPNGSLEKWLHPVRTDDERYLTEMLSLSRRLNIAIDVASALDYLHNQCETPIVHCDLKPSNIFLDEDMVAHVGDFGLAKFLQGKNSNSSSTNNTSSFSPRGTIGYIPPGRRPTDEEFEDGLDLHQFCKIALRKEVMKIIDPHVLEHEEEEEEEANDDHRDIHVNNSEIQRSTRHESGKTEECITSIIKVGVDCSMPSPIRHFGSVFKGVILGSTEPVAVKFGELVAPDSIEWKLPNRAIDIASALDYLLQLWCAFAGDVHRKETNRRRISGWARSSSILFGVVELGFQVHARLIVTGVQLCAFLSSQVLELYCKFGLIDDARRLFDGMSERNVFSWTSIMGLYCGLGDYEETIRLNKIELSTGVGSALISMYSDCGRLDLACSVFSELSVRDVVIWNSIISACAHNEQGVTALNLLREMVKSKVQPNMVTIVSILPACARLAALQQGKEIHQFIIRNGLDAFNLVWNALIDLYGRCGLVKIARRIFDLMPQRDIVSWNTMIAGYGMHGFGMDAVNIFRRLQCTDSKPNHFTFTSLLSSCSHAGLTDEVESLYSEIKEIGYVPETNFVLQDVEDDEKENSLCGHSEKLAIAFGLISTPSGTPLRIIKNLRVCGDCHSATKFISKVTDREIIMRD</sequence>
<accession>A0AAP0DVP3</accession>
<evidence type="ECO:0000256" key="4">
    <source>
        <dbReference type="ARBA" id="ARBA00022475"/>
    </source>
</evidence>
<comment type="catalytic activity">
    <reaction evidence="19">
        <text>L-threonyl-[protein] + ATP = O-phospho-L-threonyl-[protein] + ADP + H(+)</text>
        <dbReference type="Rhea" id="RHEA:46608"/>
        <dbReference type="Rhea" id="RHEA-COMP:11060"/>
        <dbReference type="Rhea" id="RHEA-COMP:11605"/>
        <dbReference type="ChEBI" id="CHEBI:15378"/>
        <dbReference type="ChEBI" id="CHEBI:30013"/>
        <dbReference type="ChEBI" id="CHEBI:30616"/>
        <dbReference type="ChEBI" id="CHEBI:61977"/>
        <dbReference type="ChEBI" id="CHEBI:456216"/>
        <dbReference type="EC" id="2.7.11.1"/>
    </reaction>
</comment>
<name>A0AAP0DVP3_9MAGN</name>
<dbReference type="InterPro" id="IPR011990">
    <property type="entry name" value="TPR-like_helical_dom_sf"/>
</dbReference>
<dbReference type="FunFam" id="3.80.10.10:FF:000288">
    <property type="entry name" value="LRR receptor-like serine/threonine-protein kinase EFR"/>
    <property type="match status" value="1"/>
</dbReference>
<evidence type="ECO:0000256" key="8">
    <source>
        <dbReference type="ARBA" id="ARBA00022679"/>
    </source>
</evidence>
<evidence type="ECO:0000256" key="1">
    <source>
        <dbReference type="ARBA" id="ARBA00004251"/>
    </source>
</evidence>
<evidence type="ECO:0000256" key="14">
    <source>
        <dbReference type="ARBA" id="ARBA00022840"/>
    </source>
</evidence>
<dbReference type="SMART" id="SM00220">
    <property type="entry name" value="S_TKc"/>
    <property type="match status" value="1"/>
</dbReference>
<keyword evidence="4" id="KW-1003">Cell membrane</keyword>
<dbReference type="InterPro" id="IPR051809">
    <property type="entry name" value="Plant_receptor-like_S/T_kinase"/>
</dbReference>
<dbReference type="FunFam" id="3.80.10.10:FF:000275">
    <property type="entry name" value="Leucine-rich repeat receptor-like protein kinase"/>
    <property type="match status" value="1"/>
</dbReference>
<keyword evidence="14 22" id="KW-0067">ATP-binding</keyword>
<keyword evidence="18" id="KW-0325">Glycoprotein</keyword>
<dbReference type="GO" id="GO:0008270">
    <property type="term" value="F:zinc ion binding"/>
    <property type="evidence" value="ECO:0007669"/>
    <property type="project" value="InterPro"/>
</dbReference>
<dbReference type="InterPro" id="IPR000719">
    <property type="entry name" value="Prot_kinase_dom"/>
</dbReference>
<keyword evidence="8" id="KW-0808">Transferase</keyword>
<feature type="compositionally biased region" description="Low complexity" evidence="23">
    <location>
        <begin position="1229"/>
        <end position="1240"/>
    </location>
</feature>
<feature type="transmembrane region" description="Helical" evidence="24">
    <location>
        <begin position="131"/>
        <end position="156"/>
    </location>
</feature>
<evidence type="ECO:0000256" key="12">
    <source>
        <dbReference type="ARBA" id="ARBA00022741"/>
    </source>
</evidence>
<feature type="region of interest" description="Disordered" evidence="23">
    <location>
        <begin position="1291"/>
        <end position="1319"/>
    </location>
</feature>
<evidence type="ECO:0000256" key="18">
    <source>
        <dbReference type="ARBA" id="ARBA00023180"/>
    </source>
</evidence>
<evidence type="ECO:0000256" key="2">
    <source>
        <dbReference type="ARBA" id="ARBA00008684"/>
    </source>
</evidence>
<evidence type="ECO:0000256" key="24">
    <source>
        <dbReference type="SAM" id="Phobius"/>
    </source>
</evidence>
<dbReference type="Pfam" id="PF13041">
    <property type="entry name" value="PPR_2"/>
    <property type="match status" value="2"/>
</dbReference>
<gene>
    <name evidence="26" type="ORF">Syun_030946</name>
</gene>
<evidence type="ECO:0000256" key="17">
    <source>
        <dbReference type="ARBA" id="ARBA00023170"/>
    </source>
</evidence>
<dbReference type="NCBIfam" id="TIGR00756">
    <property type="entry name" value="PPR"/>
    <property type="match status" value="4"/>
</dbReference>
<evidence type="ECO:0000256" key="10">
    <source>
        <dbReference type="ARBA" id="ARBA00022729"/>
    </source>
</evidence>
<keyword evidence="12 22" id="KW-0547">Nucleotide-binding</keyword>
<evidence type="ECO:0000256" key="3">
    <source>
        <dbReference type="ARBA" id="ARBA00012513"/>
    </source>
</evidence>
<protein>
    <recommendedName>
        <fullName evidence="3">non-specific serine/threonine protein kinase</fullName>
        <ecNumber evidence="3">2.7.11.1</ecNumber>
    </recommendedName>
</protein>
<dbReference type="Gene3D" id="1.10.510.10">
    <property type="entry name" value="Transferase(Phosphotransferase) domain 1"/>
    <property type="match status" value="2"/>
</dbReference>
<dbReference type="EMBL" id="JBBNAF010000041">
    <property type="protein sequence ID" value="KAK9081964.1"/>
    <property type="molecule type" value="Genomic_DNA"/>
</dbReference>
<dbReference type="FunFam" id="3.30.200.20:FF:000432">
    <property type="entry name" value="LRR receptor-like serine/threonine-protein kinase EFR"/>
    <property type="match status" value="1"/>
</dbReference>
<dbReference type="EC" id="2.7.11.1" evidence="3"/>
<dbReference type="PANTHER" id="PTHR27008:SF592">
    <property type="entry name" value="LEUCINE-RICH REPEAT RECEPTOR-LIKE PROTEIN KINASE FAMILY PROTEIN-RELATED"/>
    <property type="match status" value="1"/>
</dbReference>
<evidence type="ECO:0000256" key="16">
    <source>
        <dbReference type="ARBA" id="ARBA00023136"/>
    </source>
</evidence>
<evidence type="ECO:0000256" key="9">
    <source>
        <dbReference type="ARBA" id="ARBA00022692"/>
    </source>
</evidence>
<dbReference type="Gene3D" id="3.80.10.10">
    <property type="entry name" value="Ribonuclease Inhibitor"/>
    <property type="match status" value="4"/>
</dbReference>
<dbReference type="Pfam" id="PF08263">
    <property type="entry name" value="LRRNT_2"/>
    <property type="match status" value="1"/>
</dbReference>
<feature type="domain" description="Protein kinase" evidence="25">
    <location>
        <begin position="1063"/>
        <end position="1331"/>
    </location>
</feature>
<dbReference type="PANTHER" id="PTHR27008">
    <property type="entry name" value="OS04G0122200 PROTEIN"/>
    <property type="match status" value="1"/>
</dbReference>
<keyword evidence="5" id="KW-0723">Serine/threonine-protein kinase</keyword>
<feature type="binding site" evidence="22">
    <location>
        <position position="1092"/>
    </location>
    <ligand>
        <name>ATP</name>
        <dbReference type="ChEBI" id="CHEBI:30616"/>
    </ligand>
</feature>
<dbReference type="Pfam" id="PF01535">
    <property type="entry name" value="PPR"/>
    <property type="match status" value="2"/>
</dbReference>
<dbReference type="FunFam" id="1.10.510.10:FF:000358">
    <property type="entry name" value="Putative leucine-rich repeat receptor-like serine/threonine-protein kinase"/>
    <property type="match status" value="1"/>
</dbReference>
<dbReference type="PROSITE" id="PS51375">
    <property type="entry name" value="PPR"/>
    <property type="match status" value="3"/>
</dbReference>
<evidence type="ECO:0000256" key="7">
    <source>
        <dbReference type="ARBA" id="ARBA00022614"/>
    </source>
</evidence>
<evidence type="ECO:0000256" key="15">
    <source>
        <dbReference type="ARBA" id="ARBA00022989"/>
    </source>
</evidence>
<dbReference type="FunFam" id="1.25.40.10:FF:000144">
    <property type="entry name" value="Pentatricopeptide repeat-containing protein, mitochondrial"/>
    <property type="match status" value="1"/>
</dbReference>
<dbReference type="Gene3D" id="3.30.200.20">
    <property type="entry name" value="Phosphorylase Kinase, domain 1"/>
    <property type="match status" value="2"/>
</dbReference>
<evidence type="ECO:0000259" key="25">
    <source>
        <dbReference type="PROSITE" id="PS50011"/>
    </source>
</evidence>
<dbReference type="PROSITE" id="PS00107">
    <property type="entry name" value="PROTEIN_KINASE_ATP"/>
    <property type="match status" value="1"/>
</dbReference>
<dbReference type="FunFam" id="3.80.10.10:FF:000383">
    <property type="entry name" value="Leucine-rich repeat receptor protein kinase EMS1"/>
    <property type="match status" value="1"/>
</dbReference>
<evidence type="ECO:0000256" key="23">
    <source>
        <dbReference type="SAM" id="MobiDB-lite"/>
    </source>
</evidence>
<dbReference type="InterPro" id="IPR001611">
    <property type="entry name" value="Leu-rich_rpt"/>
</dbReference>
<organism evidence="26 27">
    <name type="scientific">Stephania yunnanensis</name>
    <dbReference type="NCBI Taxonomy" id="152371"/>
    <lineage>
        <taxon>Eukaryota</taxon>
        <taxon>Viridiplantae</taxon>
        <taxon>Streptophyta</taxon>
        <taxon>Embryophyta</taxon>
        <taxon>Tracheophyta</taxon>
        <taxon>Spermatophyta</taxon>
        <taxon>Magnoliopsida</taxon>
        <taxon>Ranunculales</taxon>
        <taxon>Menispermaceae</taxon>
        <taxon>Menispermoideae</taxon>
        <taxon>Cissampelideae</taxon>
        <taxon>Stephania</taxon>
    </lineage>
</organism>
<keyword evidence="11" id="KW-0677">Repeat</keyword>
<evidence type="ECO:0000313" key="26">
    <source>
        <dbReference type="EMBL" id="KAK9081964.1"/>
    </source>
</evidence>
<dbReference type="PROSITE" id="PS50011">
    <property type="entry name" value="PROTEIN_KINASE_DOM"/>
    <property type="match status" value="1"/>
</dbReference>
<dbReference type="Proteomes" id="UP001420932">
    <property type="component" value="Unassembled WGS sequence"/>
</dbReference>
<feature type="region of interest" description="Disordered" evidence="23">
    <location>
        <begin position="1228"/>
        <end position="1258"/>
    </location>
</feature>
<evidence type="ECO:0000256" key="6">
    <source>
        <dbReference type="ARBA" id="ARBA00022553"/>
    </source>
</evidence>
<keyword evidence="17" id="KW-0675">Receptor</keyword>
<feature type="repeat" description="PPR" evidence="21">
    <location>
        <begin position="1637"/>
        <end position="1671"/>
    </location>
</feature>
<evidence type="ECO:0000256" key="19">
    <source>
        <dbReference type="ARBA" id="ARBA00047899"/>
    </source>
</evidence>
<keyword evidence="9 24" id="KW-0812">Transmembrane</keyword>
<keyword evidence="6" id="KW-0597">Phosphoprotein</keyword>
<dbReference type="Pfam" id="PF14432">
    <property type="entry name" value="DYW_deaminase"/>
    <property type="match status" value="1"/>
</dbReference>
<dbReference type="GO" id="GO:0004674">
    <property type="term" value="F:protein serine/threonine kinase activity"/>
    <property type="evidence" value="ECO:0007669"/>
    <property type="project" value="UniProtKB-KW"/>
</dbReference>
<dbReference type="GO" id="GO:0005524">
    <property type="term" value="F:ATP binding"/>
    <property type="evidence" value="ECO:0007669"/>
    <property type="project" value="UniProtKB-UniRule"/>
</dbReference>
<evidence type="ECO:0000256" key="13">
    <source>
        <dbReference type="ARBA" id="ARBA00022777"/>
    </source>
</evidence>
<evidence type="ECO:0000256" key="20">
    <source>
        <dbReference type="ARBA" id="ARBA00048679"/>
    </source>
</evidence>
<dbReference type="GO" id="GO:0005886">
    <property type="term" value="C:plasma membrane"/>
    <property type="evidence" value="ECO:0007669"/>
    <property type="project" value="UniProtKB-SubCell"/>
</dbReference>
<dbReference type="SUPFAM" id="SSF52058">
    <property type="entry name" value="L domain-like"/>
    <property type="match status" value="3"/>
</dbReference>
<reference evidence="26 27" key="1">
    <citation type="submission" date="2024-01" db="EMBL/GenBank/DDBJ databases">
        <title>Genome assemblies of Stephania.</title>
        <authorList>
            <person name="Yang L."/>
        </authorList>
    </citation>
    <scope>NUCLEOTIDE SEQUENCE [LARGE SCALE GENOMIC DNA]</scope>
    <source>
        <strain evidence="26">YNDBR</strain>
        <tissue evidence="26">Leaf</tissue>
    </source>
</reference>
<comment type="catalytic activity">
    <reaction evidence="20">
        <text>L-seryl-[protein] + ATP = O-phospho-L-seryl-[protein] + ADP + H(+)</text>
        <dbReference type="Rhea" id="RHEA:17989"/>
        <dbReference type="Rhea" id="RHEA-COMP:9863"/>
        <dbReference type="Rhea" id="RHEA-COMP:11604"/>
        <dbReference type="ChEBI" id="CHEBI:15378"/>
        <dbReference type="ChEBI" id="CHEBI:29999"/>
        <dbReference type="ChEBI" id="CHEBI:30616"/>
        <dbReference type="ChEBI" id="CHEBI:83421"/>
        <dbReference type="ChEBI" id="CHEBI:456216"/>
        <dbReference type="EC" id="2.7.11.1"/>
    </reaction>
</comment>
<keyword evidence="15 24" id="KW-1133">Transmembrane helix</keyword>
<dbReference type="InterPro" id="IPR011009">
    <property type="entry name" value="Kinase-like_dom_sf"/>
</dbReference>
<evidence type="ECO:0000256" key="11">
    <source>
        <dbReference type="ARBA" id="ARBA00022737"/>
    </source>
</evidence>
<dbReference type="InterPro" id="IPR032675">
    <property type="entry name" value="LRR_dom_sf"/>
</dbReference>
<evidence type="ECO:0000256" key="5">
    <source>
        <dbReference type="ARBA" id="ARBA00022527"/>
    </source>
</evidence>
<dbReference type="InterPro" id="IPR013210">
    <property type="entry name" value="LRR_N_plant-typ"/>
</dbReference>
<dbReference type="InterPro" id="IPR032867">
    <property type="entry name" value="DYW_dom"/>
</dbReference>
<dbReference type="FunFam" id="3.80.10.10:FF:000041">
    <property type="entry name" value="LRR receptor-like serine/threonine-protein kinase ERECTA"/>
    <property type="match status" value="1"/>
</dbReference>
<evidence type="ECO:0000256" key="22">
    <source>
        <dbReference type="PROSITE-ProRule" id="PRU10141"/>
    </source>
</evidence>
<dbReference type="Pfam" id="PF00560">
    <property type="entry name" value="LRR_1"/>
    <property type="match status" value="6"/>
</dbReference>
<dbReference type="PROSITE" id="PS00108">
    <property type="entry name" value="PROTEIN_KINASE_ST"/>
    <property type="match status" value="1"/>
</dbReference>
<dbReference type="InterPro" id="IPR002885">
    <property type="entry name" value="PPR_rpt"/>
</dbReference>
<comment type="caution">
    <text evidence="26">The sequence shown here is derived from an EMBL/GenBank/DDBJ whole genome shotgun (WGS) entry which is preliminary data.</text>
</comment>
<dbReference type="InterPro" id="IPR008271">
    <property type="entry name" value="Ser/Thr_kinase_AS"/>
</dbReference>
<dbReference type="InterPro" id="IPR017441">
    <property type="entry name" value="Protein_kinase_ATP_BS"/>
</dbReference>
<comment type="similarity">
    <text evidence="2">Belongs to the protein kinase superfamily. Ser/Thr protein kinase family.</text>
</comment>
<keyword evidence="27" id="KW-1185">Reference proteome</keyword>
<dbReference type="Gene3D" id="1.25.40.10">
    <property type="entry name" value="Tetratricopeptide repeat domain"/>
    <property type="match status" value="3"/>
</dbReference>
<evidence type="ECO:0000313" key="27">
    <source>
        <dbReference type="Proteomes" id="UP001420932"/>
    </source>
</evidence>
<dbReference type="Pfam" id="PF00069">
    <property type="entry name" value="Pkinase"/>
    <property type="match status" value="1"/>
</dbReference>
<evidence type="ECO:0000256" key="21">
    <source>
        <dbReference type="PROSITE-ProRule" id="PRU00708"/>
    </source>
</evidence>
<keyword evidence="10" id="KW-0732">Signal</keyword>
<keyword evidence="13" id="KW-0418">Kinase</keyword>
<dbReference type="InterPro" id="IPR003591">
    <property type="entry name" value="Leu-rich_rpt_typical-subtyp"/>
</dbReference>
<comment type="subcellular location">
    <subcellularLocation>
        <location evidence="1">Cell membrane</location>
        <topology evidence="1">Single-pass type I membrane protein</topology>
    </subcellularLocation>
</comment>
<feature type="repeat" description="PPR" evidence="21">
    <location>
        <begin position="1672"/>
        <end position="1706"/>
    </location>
</feature>
<keyword evidence="7" id="KW-0433">Leucine-rich repeat</keyword>
<dbReference type="Pfam" id="PF13855">
    <property type="entry name" value="LRR_8"/>
    <property type="match status" value="1"/>
</dbReference>
<proteinExistence type="inferred from homology"/>
<feature type="repeat" description="PPR" evidence="21">
    <location>
        <begin position="1536"/>
        <end position="1570"/>
    </location>
</feature>
<dbReference type="SMART" id="SM00369">
    <property type="entry name" value="LRR_TYP"/>
    <property type="match status" value="11"/>
</dbReference>
<dbReference type="SUPFAM" id="SSF56112">
    <property type="entry name" value="Protein kinase-like (PK-like)"/>
    <property type="match status" value="3"/>
</dbReference>
<keyword evidence="16 24" id="KW-0472">Membrane</keyword>